<evidence type="ECO:0000313" key="1">
    <source>
        <dbReference type="EMBL" id="OEZ91518.1"/>
    </source>
</evidence>
<proteinExistence type="predicted"/>
<sequence length="76" mass="7974">MSRRPPSAAQLQATCNKFNAAHHVGAAVTVQLDGGEIRETITTSEAQVLSGHSAVIWLKGISGCYLLDRVTPATAV</sequence>
<protein>
    <submittedName>
        <fullName evidence="1">Uncharacterized protein</fullName>
    </submittedName>
</protein>
<accession>A0A1E7W6F0</accession>
<organism evidence="1 2">
    <name type="scientific">Duganella phyllosphaerae</name>
    <dbReference type="NCBI Taxonomy" id="762836"/>
    <lineage>
        <taxon>Bacteria</taxon>
        <taxon>Pseudomonadati</taxon>
        <taxon>Pseudomonadota</taxon>
        <taxon>Betaproteobacteria</taxon>
        <taxon>Burkholderiales</taxon>
        <taxon>Oxalobacteraceae</taxon>
        <taxon>Telluria group</taxon>
        <taxon>Duganella</taxon>
    </lineage>
</organism>
<dbReference type="Proteomes" id="UP000175989">
    <property type="component" value="Unassembled WGS sequence"/>
</dbReference>
<dbReference type="RefSeq" id="WP_070251990.1">
    <property type="nucleotide sequence ID" value="NZ_LROM01000152.1"/>
</dbReference>
<gene>
    <name evidence="1" type="ORF">DUPY_51300</name>
</gene>
<keyword evidence="2" id="KW-1185">Reference proteome</keyword>
<evidence type="ECO:0000313" key="2">
    <source>
        <dbReference type="Proteomes" id="UP000175989"/>
    </source>
</evidence>
<reference evidence="2" key="1">
    <citation type="journal article" date="2016" name="Front. Microbiol.">
        <title>Molecular Keys to the Janthinobacterium and Duganella spp. Interaction with the Plant Pathogen Fusarium graminearum.</title>
        <authorList>
            <person name="Haack F.S."/>
            <person name="Poehlein A."/>
            <person name="Kroger C."/>
            <person name="Voigt C.A."/>
            <person name="Piepenbring M."/>
            <person name="Bode H.B."/>
            <person name="Daniel R."/>
            <person name="Schafer W."/>
            <person name="Streit W.R."/>
        </authorList>
    </citation>
    <scope>NUCLEOTIDE SEQUENCE [LARGE SCALE GENOMIC DNA]</scope>
    <source>
        <strain evidence="2">T54</strain>
    </source>
</reference>
<dbReference type="EMBL" id="LROM01000152">
    <property type="protein sequence ID" value="OEZ91518.1"/>
    <property type="molecule type" value="Genomic_DNA"/>
</dbReference>
<name>A0A1E7W6F0_9BURK</name>
<dbReference type="AlphaFoldDB" id="A0A1E7W6F0"/>
<comment type="caution">
    <text evidence="1">The sequence shown here is derived from an EMBL/GenBank/DDBJ whole genome shotgun (WGS) entry which is preliminary data.</text>
</comment>
<dbReference type="OrthoDB" id="4312611at2"/>